<dbReference type="SMART" id="SM00900">
    <property type="entry name" value="FMN_bind"/>
    <property type="match status" value="1"/>
</dbReference>
<keyword evidence="3 6" id="KW-0285">Flavoprotein</keyword>
<comment type="similarity">
    <text evidence="6">Belongs to the RnfG family.</text>
</comment>
<evidence type="ECO:0000256" key="1">
    <source>
        <dbReference type="ARBA" id="ARBA00022448"/>
    </source>
</evidence>
<comment type="function">
    <text evidence="6">Part of a membrane-bound complex that couples electron transfer with translocation of ions across the membrane.</text>
</comment>
<dbReference type="HAMAP" id="MF_00479">
    <property type="entry name" value="RsxG_RnfG"/>
    <property type="match status" value="1"/>
</dbReference>
<dbReference type="PANTHER" id="PTHR36118">
    <property type="entry name" value="ION-TRANSLOCATING OXIDOREDUCTASE COMPLEX SUBUNIT G"/>
    <property type="match status" value="1"/>
</dbReference>
<evidence type="ECO:0000313" key="9">
    <source>
        <dbReference type="Proteomes" id="UP000326241"/>
    </source>
</evidence>
<comment type="cofactor">
    <cofactor evidence="6">
        <name>FMN</name>
        <dbReference type="ChEBI" id="CHEBI:58210"/>
    </cofactor>
</comment>
<comment type="subcellular location">
    <subcellularLocation>
        <location evidence="6">Cell inner membrane</location>
        <topology evidence="6">Single-pass membrane protein</topology>
    </subcellularLocation>
</comment>
<accession>A0A5E6QJU1</accession>
<keyword evidence="6" id="KW-1003">Cell membrane</keyword>
<keyword evidence="6" id="KW-1133">Transmembrane helix</keyword>
<feature type="modified residue" description="FMN phosphoryl threonine" evidence="6">
    <location>
        <position position="172"/>
    </location>
</feature>
<reference evidence="8 9" key="1">
    <citation type="submission" date="2019-09" db="EMBL/GenBank/DDBJ databases">
        <authorList>
            <person name="Chandra G."/>
            <person name="Truman W A."/>
        </authorList>
    </citation>
    <scope>NUCLEOTIDE SEQUENCE [LARGE SCALE GENOMIC DNA]</scope>
    <source>
        <strain evidence="8">PS624</strain>
    </source>
</reference>
<organism evidence="8 9">
    <name type="scientific">Pseudomonas fluorescens</name>
    <dbReference type="NCBI Taxonomy" id="294"/>
    <lineage>
        <taxon>Bacteria</taxon>
        <taxon>Pseudomonadati</taxon>
        <taxon>Pseudomonadota</taxon>
        <taxon>Gammaproteobacteria</taxon>
        <taxon>Pseudomonadales</taxon>
        <taxon>Pseudomonadaceae</taxon>
        <taxon>Pseudomonas</taxon>
    </lineage>
</organism>
<evidence type="ECO:0000259" key="7">
    <source>
        <dbReference type="SMART" id="SM00900"/>
    </source>
</evidence>
<dbReference type="PANTHER" id="PTHR36118:SF1">
    <property type="entry name" value="ION-TRANSLOCATING OXIDOREDUCTASE COMPLEX SUBUNIT G"/>
    <property type="match status" value="1"/>
</dbReference>
<keyword evidence="6" id="KW-0997">Cell inner membrane</keyword>
<dbReference type="PIRSF" id="PIRSF006091">
    <property type="entry name" value="E_trnsport_RnfG"/>
    <property type="match status" value="1"/>
</dbReference>
<sequence length="201" mass="21330">MNRTGSALIVLMLVVIGIGATNVLQRINAPQIAAEQRLIESRKLLDLLPLAAYDNQPLEQPLALADITLNHSTLTGGYRATRGGQTAAILLRSQTRGYAGAIELLIAIDANGKLLGVKTLQQAETPALGGHLGDWPNAWLQTFIGKSSNEPSDAGWALKKDQGQFDQIAGATITSRAAISTIHDALRYFDAHRAALLGSGT</sequence>
<keyword evidence="1 6" id="KW-0813">Transport</keyword>
<dbReference type="EC" id="7.-.-.-" evidence="6"/>
<dbReference type="InterPro" id="IPR010209">
    <property type="entry name" value="Ion_transpt_RnfG/RsxG"/>
</dbReference>
<keyword evidence="6" id="KW-1278">Translocase</keyword>
<dbReference type="RefSeq" id="WP_150774270.1">
    <property type="nucleotide sequence ID" value="NZ_CABVGZ010000007.1"/>
</dbReference>
<dbReference type="AlphaFoldDB" id="A0A5E6QJU1"/>
<evidence type="ECO:0000313" key="8">
    <source>
        <dbReference type="EMBL" id="VVM56013.1"/>
    </source>
</evidence>
<protein>
    <recommendedName>
        <fullName evidence="6">Ion-translocating oxidoreductase complex subunit G</fullName>
        <ecNumber evidence="6">7.-.-.-</ecNumber>
    </recommendedName>
    <alternativeName>
        <fullName evidence="6">Rnf electron transport complex subunit G</fullName>
    </alternativeName>
</protein>
<dbReference type="InterPro" id="IPR007329">
    <property type="entry name" value="FMN-bd"/>
</dbReference>
<dbReference type="GO" id="GO:0005886">
    <property type="term" value="C:plasma membrane"/>
    <property type="evidence" value="ECO:0007669"/>
    <property type="project" value="UniProtKB-SubCell"/>
</dbReference>
<keyword evidence="6" id="KW-0472">Membrane</keyword>
<keyword evidence="2 6" id="KW-0597">Phosphoprotein</keyword>
<keyword evidence="6" id="KW-0812">Transmembrane</keyword>
<evidence type="ECO:0000256" key="2">
    <source>
        <dbReference type="ARBA" id="ARBA00022553"/>
    </source>
</evidence>
<name>A0A5E6QJU1_PSEFL</name>
<dbReference type="GO" id="GO:0009055">
    <property type="term" value="F:electron transfer activity"/>
    <property type="evidence" value="ECO:0007669"/>
    <property type="project" value="InterPro"/>
</dbReference>
<dbReference type="GO" id="GO:0010181">
    <property type="term" value="F:FMN binding"/>
    <property type="evidence" value="ECO:0007669"/>
    <property type="project" value="InterPro"/>
</dbReference>
<proteinExistence type="inferred from homology"/>
<dbReference type="Proteomes" id="UP000326241">
    <property type="component" value="Unassembled WGS sequence"/>
</dbReference>
<evidence type="ECO:0000256" key="3">
    <source>
        <dbReference type="ARBA" id="ARBA00022630"/>
    </source>
</evidence>
<keyword evidence="4 6" id="KW-0288">FMN</keyword>
<gene>
    <name evidence="8" type="primary">rsxG</name>
    <name evidence="6" type="synonym">rnfG</name>
    <name evidence="8" type="ORF">PS624_01036</name>
</gene>
<comment type="subunit">
    <text evidence="6">The complex is composed of six subunits: RnfA, RnfB, RnfC, RnfD, RnfE and RnfG.</text>
</comment>
<dbReference type="EMBL" id="CABVGZ010000007">
    <property type="protein sequence ID" value="VVM56013.1"/>
    <property type="molecule type" value="Genomic_DNA"/>
</dbReference>
<evidence type="ECO:0000256" key="6">
    <source>
        <dbReference type="HAMAP-Rule" id="MF_00479"/>
    </source>
</evidence>
<dbReference type="GO" id="GO:0022900">
    <property type="term" value="P:electron transport chain"/>
    <property type="evidence" value="ECO:0007669"/>
    <property type="project" value="UniProtKB-UniRule"/>
</dbReference>
<dbReference type="Pfam" id="PF04205">
    <property type="entry name" value="FMN_bind"/>
    <property type="match status" value="1"/>
</dbReference>
<keyword evidence="5 6" id="KW-0249">Electron transport</keyword>
<evidence type="ECO:0000256" key="4">
    <source>
        <dbReference type="ARBA" id="ARBA00022643"/>
    </source>
</evidence>
<dbReference type="NCBIfam" id="TIGR01947">
    <property type="entry name" value="rnfG"/>
    <property type="match status" value="1"/>
</dbReference>
<evidence type="ECO:0000256" key="5">
    <source>
        <dbReference type="ARBA" id="ARBA00022982"/>
    </source>
</evidence>
<feature type="domain" description="FMN-binding" evidence="7">
    <location>
        <begin position="97"/>
        <end position="189"/>
    </location>
</feature>